<evidence type="ECO:0000313" key="4">
    <source>
        <dbReference type="Proteomes" id="UP000195012"/>
    </source>
</evidence>
<keyword evidence="2" id="KW-0472">Membrane</keyword>
<dbReference type="VEuPathDB" id="PlasmoDB:PKA1H_060024100"/>
<comment type="caution">
    <text evidence="3">The sequence shown here is derived from an EMBL/GenBank/DDBJ whole genome shotgun (WGS) entry which is preliminary data.</text>
</comment>
<proteinExistence type="predicted"/>
<feature type="transmembrane region" description="Helical" evidence="2">
    <location>
        <begin position="228"/>
        <end position="250"/>
    </location>
</feature>
<dbReference type="AlphaFoldDB" id="A0A1Y3DYJ0"/>
<evidence type="ECO:0000256" key="2">
    <source>
        <dbReference type="SAM" id="Phobius"/>
    </source>
</evidence>
<evidence type="ECO:0000256" key="1">
    <source>
        <dbReference type="SAM" id="MobiDB-lite"/>
    </source>
</evidence>
<feature type="transmembrane region" description="Helical" evidence="2">
    <location>
        <begin position="6"/>
        <end position="23"/>
    </location>
</feature>
<dbReference type="VEuPathDB" id="PlasmoDB:PKNOH_S03333700"/>
<protein>
    <submittedName>
        <fullName evidence="3">Uncharacterized protein</fullName>
    </submittedName>
</protein>
<name>A0A1Y3DYJ0_PLAKN</name>
<keyword evidence="2" id="KW-1133">Transmembrane helix</keyword>
<keyword evidence="2" id="KW-0812">Transmembrane</keyword>
<feature type="transmembrane region" description="Helical" evidence="2">
    <location>
        <begin position="174"/>
        <end position="194"/>
    </location>
</feature>
<feature type="region of interest" description="Disordered" evidence="1">
    <location>
        <begin position="41"/>
        <end position="108"/>
    </location>
</feature>
<organism evidence="3 4">
    <name type="scientific">Plasmodium knowlesi</name>
    <dbReference type="NCBI Taxonomy" id="5850"/>
    <lineage>
        <taxon>Eukaryota</taxon>
        <taxon>Sar</taxon>
        <taxon>Alveolata</taxon>
        <taxon>Apicomplexa</taxon>
        <taxon>Aconoidasida</taxon>
        <taxon>Haemosporida</taxon>
        <taxon>Plasmodiidae</taxon>
        <taxon>Plasmodium</taxon>
        <taxon>Plasmodium (Plasmodium)</taxon>
    </lineage>
</organism>
<sequence>MASFSFIKTSILIFAYLFLWYQTNYHHQVSALSTLNDDDVSDSNSLYSSEDDINNGNGHLKTLGSDGPHVPHKGYGDYHPPLKKGGGEPSVRRGKGGTSPPFGGQYPHPTSKYGTPKKNHVTSNFGTANFGTLKSGTPKNKSFSQRSKRVKDVLKALWKKCVCQGKKHPRWMMFFAVVIMVIIYFALAYCASAGMAGNHFFLPKCGKGKDNTIDILSTFQTALNSIEAVYVIPTIIGLLVIGALFGFYCWKWKECNKREKF</sequence>
<dbReference type="EMBL" id="NETL01000017">
    <property type="protein sequence ID" value="OTN68268.1"/>
    <property type="molecule type" value="Genomic_DNA"/>
</dbReference>
<gene>
    <name evidence="3" type="ORF">PKNOH_S03333700</name>
</gene>
<reference evidence="3 4" key="1">
    <citation type="submission" date="2017-05" db="EMBL/GenBank/DDBJ databases">
        <title>PacBio assembly of a Plasmodium knowlesi genome sequence with Hi-C correction and manual annotation of the SICAvar gene family.</title>
        <authorList>
            <person name="Lapp S.A."/>
            <person name="Geraldo J.A."/>
            <person name="Chien J.-T."/>
            <person name="Ay F."/>
            <person name="Pakala S.B."/>
            <person name="Batugedara G."/>
            <person name="Humphrey J.C."/>
            <person name="Debarry J.D."/>
            <person name="Le Roch K.G."/>
            <person name="Galinski M.R."/>
            <person name="Kissinger J.C."/>
        </authorList>
    </citation>
    <scope>NUCLEOTIDE SEQUENCE [LARGE SCALE GENOMIC DNA]</scope>
    <source>
        <strain evidence="4">Malayan Strain Pk1 (A+)</strain>
    </source>
</reference>
<evidence type="ECO:0000313" key="3">
    <source>
        <dbReference type="EMBL" id="OTN68268.1"/>
    </source>
</evidence>
<dbReference type="Proteomes" id="UP000195012">
    <property type="component" value="Unassembled WGS sequence"/>
</dbReference>
<accession>A0A1Y3DYJ0</accession>
<dbReference type="VEuPathDB" id="PlasmoDB:PKNH_0618800"/>